<dbReference type="SMART" id="SM01160">
    <property type="entry name" value="DUF1751"/>
    <property type="match status" value="1"/>
</dbReference>
<keyword evidence="3 6" id="KW-1133">Transmembrane helix</keyword>
<evidence type="ECO:0000256" key="6">
    <source>
        <dbReference type="SAM" id="Phobius"/>
    </source>
</evidence>
<feature type="compositionally biased region" description="Acidic residues" evidence="5">
    <location>
        <begin position="312"/>
        <end position="324"/>
    </location>
</feature>
<dbReference type="GO" id="GO:0016020">
    <property type="term" value="C:membrane"/>
    <property type="evidence" value="ECO:0007669"/>
    <property type="project" value="UniProtKB-SubCell"/>
</dbReference>
<evidence type="ECO:0000313" key="8">
    <source>
        <dbReference type="Proteomes" id="UP000001876"/>
    </source>
</evidence>
<evidence type="ECO:0000313" key="7">
    <source>
        <dbReference type="EMBL" id="EEH57899.1"/>
    </source>
</evidence>
<feature type="transmembrane region" description="Helical" evidence="6">
    <location>
        <begin position="40"/>
        <end position="64"/>
    </location>
</feature>
<dbReference type="OrthoDB" id="73612at2759"/>
<dbReference type="FunFam" id="1.20.1540.10:FF:000004">
    <property type="entry name" value="Transmembrane protein 115"/>
    <property type="match status" value="1"/>
</dbReference>
<evidence type="ECO:0000256" key="4">
    <source>
        <dbReference type="ARBA" id="ARBA00023136"/>
    </source>
</evidence>
<feature type="compositionally biased region" description="Basic and acidic residues" evidence="5">
    <location>
        <begin position="325"/>
        <end position="334"/>
    </location>
</feature>
<dbReference type="SUPFAM" id="SSF144091">
    <property type="entry name" value="Rhomboid-like"/>
    <property type="match status" value="1"/>
</dbReference>
<reference evidence="7 8" key="1">
    <citation type="journal article" date="2009" name="Science">
        <title>Green evolution and dynamic adaptations revealed by genomes of the marine picoeukaryotes Micromonas.</title>
        <authorList>
            <person name="Worden A.Z."/>
            <person name="Lee J.H."/>
            <person name="Mock T."/>
            <person name="Rouze P."/>
            <person name="Simmons M.P."/>
            <person name="Aerts A.L."/>
            <person name="Allen A.E."/>
            <person name="Cuvelier M.L."/>
            <person name="Derelle E."/>
            <person name="Everett M.V."/>
            <person name="Foulon E."/>
            <person name="Grimwood J."/>
            <person name="Gundlach H."/>
            <person name="Henrissat B."/>
            <person name="Napoli C."/>
            <person name="McDonald S.M."/>
            <person name="Parker M.S."/>
            <person name="Rombauts S."/>
            <person name="Salamov A."/>
            <person name="Von Dassow P."/>
            <person name="Badger J.H."/>
            <person name="Coutinho P.M."/>
            <person name="Demir E."/>
            <person name="Dubchak I."/>
            <person name="Gentemann C."/>
            <person name="Eikrem W."/>
            <person name="Gready J.E."/>
            <person name="John U."/>
            <person name="Lanier W."/>
            <person name="Lindquist E.A."/>
            <person name="Lucas S."/>
            <person name="Mayer K.F."/>
            <person name="Moreau H."/>
            <person name="Not F."/>
            <person name="Otillar R."/>
            <person name="Panaud O."/>
            <person name="Pangilinan J."/>
            <person name="Paulsen I."/>
            <person name="Piegu B."/>
            <person name="Poliakov A."/>
            <person name="Robbens S."/>
            <person name="Schmutz J."/>
            <person name="Toulza E."/>
            <person name="Wyss T."/>
            <person name="Zelensky A."/>
            <person name="Zhou K."/>
            <person name="Armbrust E.V."/>
            <person name="Bhattacharya D."/>
            <person name="Goodenough U.W."/>
            <person name="Van de Peer Y."/>
            <person name="Grigoriev I.V."/>
        </authorList>
    </citation>
    <scope>NUCLEOTIDE SEQUENCE [LARGE SCALE GENOMIC DNA]</scope>
    <source>
        <strain evidence="7 8">CCMP1545</strain>
    </source>
</reference>
<keyword evidence="8" id="KW-1185">Reference proteome</keyword>
<evidence type="ECO:0000256" key="2">
    <source>
        <dbReference type="ARBA" id="ARBA00022692"/>
    </source>
</evidence>
<dbReference type="PANTHER" id="PTHR13377:SF3">
    <property type="entry name" value="TRANSMEMBRANE PROTEIN 115"/>
    <property type="match status" value="1"/>
</dbReference>
<organism evidence="8">
    <name type="scientific">Micromonas pusilla (strain CCMP1545)</name>
    <name type="common">Picoplanktonic green alga</name>
    <dbReference type="NCBI Taxonomy" id="564608"/>
    <lineage>
        <taxon>Eukaryota</taxon>
        <taxon>Viridiplantae</taxon>
        <taxon>Chlorophyta</taxon>
        <taxon>Mamiellophyceae</taxon>
        <taxon>Mamiellales</taxon>
        <taxon>Mamiellaceae</taxon>
        <taxon>Micromonas</taxon>
    </lineage>
</organism>
<dbReference type="RefSeq" id="XP_003057948.1">
    <property type="nucleotide sequence ID" value="XM_003057902.1"/>
</dbReference>
<feature type="transmembrane region" description="Helical" evidence="6">
    <location>
        <begin position="112"/>
        <end position="136"/>
    </location>
</feature>
<dbReference type="Pfam" id="PF08551">
    <property type="entry name" value="DUF1751"/>
    <property type="match status" value="1"/>
</dbReference>
<dbReference type="KEGG" id="mpp:MICPUCDRAFT_56883"/>
<feature type="transmembrane region" description="Helical" evidence="6">
    <location>
        <begin position="210"/>
        <end position="227"/>
    </location>
</feature>
<accession>C1MPF1</accession>
<dbReference type="OMA" id="HIMNAEL"/>
<protein>
    <submittedName>
        <fullName evidence="7">Predicted protein</fullName>
    </submittedName>
</protein>
<evidence type="ECO:0000256" key="5">
    <source>
        <dbReference type="SAM" id="MobiDB-lite"/>
    </source>
</evidence>
<dbReference type="PANTHER" id="PTHR13377">
    <property type="entry name" value="PLACENTAL PROTEIN 6"/>
    <property type="match status" value="1"/>
</dbReference>
<name>C1MPF1_MICPC</name>
<sequence length="359" mass="38751">MAPAPAPASATTAAFDRVVAGARAELGLLVQTSSPTTKSIAATLAATYVLNLLAPSLASTFALVPERTIPFCVWNVFTAGYYEQYLASAVVNVLGTLYLGRCLEPIWGAEELVRFVVLVNLAVGCAAFVTMYLLYVATYSQFYIFAKFSGFHGVLVALTVAVRQQLPLDRVPLPNPLYAVLKIRNKDVPGLYCAGAAALCVFSGAEHHHIGLYLFVLYGAFFGWAYLRYFQPLRRRDANGNEIVQIGDDRREMSFAAQFPEFLEPLVARATDPLHGVFFGERRGVQRGSSGGGGDGHAGASSLTGVMIDDDDAAAAAEEEFSEEERERKRERAAKGAAMLEARLKAKEVPPPPPPPPAE</sequence>
<proteinExistence type="predicted"/>
<keyword evidence="2 6" id="KW-0812">Transmembrane</keyword>
<feature type="compositionally biased region" description="Pro residues" evidence="5">
    <location>
        <begin position="349"/>
        <end position="359"/>
    </location>
</feature>
<feature type="transmembrane region" description="Helical" evidence="6">
    <location>
        <begin position="142"/>
        <end position="162"/>
    </location>
</feature>
<dbReference type="InterPro" id="IPR013861">
    <property type="entry name" value="TMEM115/Pdh1/Rbl19"/>
</dbReference>
<dbReference type="eggNOG" id="KOG2890">
    <property type="taxonomic scope" value="Eukaryota"/>
</dbReference>
<dbReference type="Gene3D" id="1.20.1540.10">
    <property type="entry name" value="Rhomboid-like"/>
    <property type="match status" value="1"/>
</dbReference>
<gene>
    <name evidence="7" type="ORF">MICPUCDRAFT_56883</name>
</gene>
<feature type="transmembrane region" description="Helical" evidence="6">
    <location>
        <begin position="84"/>
        <end position="100"/>
    </location>
</feature>
<feature type="region of interest" description="Disordered" evidence="5">
    <location>
        <begin position="312"/>
        <end position="359"/>
    </location>
</feature>
<comment type="subcellular location">
    <subcellularLocation>
        <location evidence="1">Membrane</location>
        <topology evidence="1">Multi-pass membrane protein</topology>
    </subcellularLocation>
</comment>
<dbReference type="InterPro" id="IPR035952">
    <property type="entry name" value="Rhomboid-like_sf"/>
</dbReference>
<dbReference type="GO" id="GO:0006890">
    <property type="term" value="P:retrograde vesicle-mediated transport, Golgi to endoplasmic reticulum"/>
    <property type="evidence" value="ECO:0007669"/>
    <property type="project" value="InterPro"/>
</dbReference>
<dbReference type="EMBL" id="GG663738">
    <property type="protein sequence ID" value="EEH57899.1"/>
    <property type="molecule type" value="Genomic_DNA"/>
</dbReference>
<dbReference type="GeneID" id="9683076"/>
<dbReference type="Proteomes" id="UP000001876">
    <property type="component" value="Unassembled WGS sequence"/>
</dbReference>
<dbReference type="GO" id="GO:0005794">
    <property type="term" value="C:Golgi apparatus"/>
    <property type="evidence" value="ECO:0007669"/>
    <property type="project" value="TreeGrafter"/>
</dbReference>
<evidence type="ECO:0000256" key="1">
    <source>
        <dbReference type="ARBA" id="ARBA00004141"/>
    </source>
</evidence>
<feature type="region of interest" description="Disordered" evidence="5">
    <location>
        <begin position="285"/>
        <end position="304"/>
    </location>
</feature>
<evidence type="ECO:0000256" key="3">
    <source>
        <dbReference type="ARBA" id="ARBA00022989"/>
    </source>
</evidence>
<keyword evidence="4 6" id="KW-0472">Membrane</keyword>
<dbReference type="AlphaFoldDB" id="C1MPF1"/>